<evidence type="ECO:0000313" key="3">
    <source>
        <dbReference type="Proteomes" id="UP000319383"/>
    </source>
</evidence>
<dbReference type="RefSeq" id="WP_145380275.1">
    <property type="nucleotide sequence ID" value="NZ_CP036276.1"/>
</dbReference>
<accession>A0A517ZYA9</accession>
<dbReference type="KEGG" id="sdyn:Mal52_59920"/>
<gene>
    <name evidence="2" type="ORF">Mal52_59920</name>
</gene>
<dbReference type="SUPFAM" id="SSF50156">
    <property type="entry name" value="PDZ domain-like"/>
    <property type="match status" value="1"/>
</dbReference>
<dbReference type="SMART" id="SM00228">
    <property type="entry name" value="PDZ"/>
    <property type="match status" value="1"/>
</dbReference>
<sequence length="1177" mass="133042">MTAVIAAQRFACFQAQNNERKRYKGNSIVFAVVLLLATVAGMNTALGQQTPEEAIDVAQFVRTAIPLKEIKGDIKKPATPLPATEMAQVKFSIYSVNMKRKEARAIWVSPGSYFKKRKSDHDYSVSITLAIHDTAKACLTRAKQDYELYAKREKGVLRKLDAGDLSFTWLPIYSNKIDVTSETHIVLGRYRLHTRVTHRNPSFVGEEFDQIAFTTKESTRLARLAFKKLEELVGKSPIQLDITLRDEDQQFTMSDRAELIITVSNQGGRTYEDCTLHVTVEGEFGKPDDPAFYFPADGDAVTTQRNFRVALRPKTKQTFVIPVRSADMVARKKDADVKKQWHLDRKTWMYLNLLRAPSLDEKPAKELSVALKQALDVQVIGKKETKGRQEKLYDAKESIHIASDNGKPGAIARITYPDFRPVVGMPQVDEARREYYMKGDIRISQVGNQSIRALAIRAARYGNTWTRNGPPPGNPEFPETPAKVVENIAEFVTDALMPKGAPADMWTPTGNAESIWRREYGFGAPLPNYKMTDPDVGTTFVCQEHAMLLGSLVRSLGFPCRDVNVLTFIVLVRPAWQDASNDVWYDGHWNYWGLFDYTDPTPEPFRDPDAWYKCWHGRYVVYRGKARFDAEKHNITSRFNIGEGKIGHSHWHKPYMSYWESDGDGTRLKDGRLVLSEQPEVQIDIHSPIALLVELPDGRRFGMTEKPAGDPAAWFFGDQRPGLINEIPGCMYVPENMLKAYPSPAAGKEGHVAPQRLVIRLPDGVAPNELKLKLTATGTGDYRIDLRDVNQQGIQAYQTKTGEVNEGDVATISTGDFTPQGERTIPVIVPPTQMPSADHLTPYLGITTHAIDQILAESLQVPQRSGVMVGYVESNSPAAAAGLKSFDVVTTINARRVTNRDVVREIVRNAKKGDVMSLEVKRLGRVEIPLTNRPTPQSLPETPGELLLSEDFSDVENRVAERWSDGYNIAGVAGNRGQWHALLSPQSVHELQDGKVVKHVEELEKLMATYADSNWELRHIAHNDHEWVGIFEKRNSLRKQVLTTHKTRKEVYAEIKKRWKQKYQVTAAAHGESRWVLLFTKNSGLRGQSYVSYDEWDKVKDGIRRKWKQDRGITSVARDGKRWLVIFSRRNSHKERWYVGSPKFLDKKIAKSRADGYRLALVADSSKNWFVVLTKPK</sequence>
<keyword evidence="3" id="KW-1185">Reference proteome</keyword>
<dbReference type="InterPro" id="IPR001478">
    <property type="entry name" value="PDZ"/>
</dbReference>
<evidence type="ECO:0000313" key="2">
    <source>
        <dbReference type="EMBL" id="QDU47461.1"/>
    </source>
</evidence>
<dbReference type="GO" id="GO:0006508">
    <property type="term" value="P:proteolysis"/>
    <property type="evidence" value="ECO:0007669"/>
    <property type="project" value="UniProtKB-KW"/>
</dbReference>
<dbReference type="InterPro" id="IPR036034">
    <property type="entry name" value="PDZ_sf"/>
</dbReference>
<proteinExistence type="predicted"/>
<dbReference type="Pfam" id="PF24289">
    <property type="entry name" value="DUF7477"/>
    <property type="match status" value="1"/>
</dbReference>
<dbReference type="CDD" id="cd06779">
    <property type="entry name" value="cpPDZ_Deg_HtrA-like"/>
    <property type="match status" value="1"/>
</dbReference>
<dbReference type="Proteomes" id="UP000319383">
    <property type="component" value="Chromosome"/>
</dbReference>
<dbReference type="EMBL" id="CP036276">
    <property type="protein sequence ID" value="QDU47461.1"/>
    <property type="molecule type" value="Genomic_DNA"/>
</dbReference>
<organism evidence="2 3">
    <name type="scientific">Symmachiella dynata</name>
    <dbReference type="NCBI Taxonomy" id="2527995"/>
    <lineage>
        <taxon>Bacteria</taxon>
        <taxon>Pseudomonadati</taxon>
        <taxon>Planctomycetota</taxon>
        <taxon>Planctomycetia</taxon>
        <taxon>Planctomycetales</taxon>
        <taxon>Planctomycetaceae</taxon>
        <taxon>Symmachiella</taxon>
    </lineage>
</organism>
<keyword evidence="2" id="KW-0378">Hydrolase</keyword>
<keyword evidence="2" id="KW-0645">Protease</keyword>
<reference evidence="2 3" key="1">
    <citation type="submission" date="2019-02" db="EMBL/GenBank/DDBJ databases">
        <title>Deep-cultivation of Planctomycetes and their phenomic and genomic characterization uncovers novel biology.</title>
        <authorList>
            <person name="Wiegand S."/>
            <person name="Jogler M."/>
            <person name="Boedeker C."/>
            <person name="Pinto D."/>
            <person name="Vollmers J."/>
            <person name="Rivas-Marin E."/>
            <person name="Kohn T."/>
            <person name="Peeters S.H."/>
            <person name="Heuer A."/>
            <person name="Rast P."/>
            <person name="Oberbeckmann S."/>
            <person name="Bunk B."/>
            <person name="Jeske O."/>
            <person name="Meyerdierks A."/>
            <person name="Storesund J.E."/>
            <person name="Kallscheuer N."/>
            <person name="Luecker S."/>
            <person name="Lage O.M."/>
            <person name="Pohl T."/>
            <person name="Merkel B.J."/>
            <person name="Hornburger P."/>
            <person name="Mueller R.-W."/>
            <person name="Bruemmer F."/>
            <person name="Labrenz M."/>
            <person name="Spormann A.M."/>
            <person name="Op den Camp H."/>
            <person name="Overmann J."/>
            <person name="Amann R."/>
            <person name="Jetten M.S.M."/>
            <person name="Mascher T."/>
            <person name="Medema M.H."/>
            <person name="Devos D.P."/>
            <person name="Kaster A.-K."/>
            <person name="Ovreas L."/>
            <person name="Rohde M."/>
            <person name="Galperin M.Y."/>
            <person name="Jogler C."/>
        </authorList>
    </citation>
    <scope>NUCLEOTIDE SEQUENCE [LARGE SCALE GENOMIC DNA]</scope>
    <source>
        <strain evidence="2 3">Mal52</strain>
    </source>
</reference>
<dbReference type="Pfam" id="PF13180">
    <property type="entry name" value="PDZ_2"/>
    <property type="match status" value="1"/>
</dbReference>
<evidence type="ECO:0000259" key="1">
    <source>
        <dbReference type="SMART" id="SM00228"/>
    </source>
</evidence>
<name>A0A517ZYA9_9PLAN</name>
<dbReference type="InterPro" id="IPR055900">
    <property type="entry name" value="DUF7477"/>
</dbReference>
<protein>
    <submittedName>
        <fullName evidence="2">Serine endoprotease</fullName>
    </submittedName>
</protein>
<dbReference type="AlphaFoldDB" id="A0A517ZYA9"/>
<feature type="domain" description="PDZ" evidence="1">
    <location>
        <begin position="842"/>
        <end position="924"/>
    </location>
</feature>
<dbReference type="GO" id="GO:0008233">
    <property type="term" value="F:peptidase activity"/>
    <property type="evidence" value="ECO:0007669"/>
    <property type="project" value="UniProtKB-KW"/>
</dbReference>
<dbReference type="Gene3D" id="2.30.42.10">
    <property type="match status" value="1"/>
</dbReference>